<organism evidence="3 4">
    <name type="scientific">Selenomonas ruminantium</name>
    <dbReference type="NCBI Taxonomy" id="971"/>
    <lineage>
        <taxon>Bacteria</taxon>
        <taxon>Bacillati</taxon>
        <taxon>Bacillota</taxon>
        <taxon>Negativicutes</taxon>
        <taxon>Selenomonadales</taxon>
        <taxon>Selenomonadaceae</taxon>
        <taxon>Selenomonas</taxon>
    </lineage>
</organism>
<dbReference type="Proteomes" id="UP000184263">
    <property type="component" value="Unassembled WGS sequence"/>
</dbReference>
<keyword evidence="3" id="KW-0378">Hydrolase</keyword>
<dbReference type="PROSITE" id="PS51192">
    <property type="entry name" value="HELICASE_ATP_BIND_1"/>
    <property type="match status" value="1"/>
</dbReference>
<feature type="domain" description="Helicase ATP-binding" evidence="1">
    <location>
        <begin position="266"/>
        <end position="417"/>
    </location>
</feature>
<gene>
    <name evidence="3" type="ORF">SAMN05216582_12047</name>
</gene>
<dbReference type="CDD" id="cd09204">
    <property type="entry name" value="PLDc_N_DEXD_b2"/>
    <property type="match status" value="1"/>
</dbReference>
<dbReference type="SUPFAM" id="SSF56024">
    <property type="entry name" value="Phospholipase D/nuclease"/>
    <property type="match status" value="1"/>
</dbReference>
<sequence length="1007" mass="116061">MDNELVKVKITQGLRTAFEDRSIQSDCEYRPQFVFNDFRKGRKVLASLERELVHCDCFAISVAFITKSGLTPLLTVFRDLERRNIRGRIITTDYLCFSEPAALAQLQEFSNIELRLYHADNQIGFHTKGYIFRRGDIYRIIVGSSNLTANALTRNEEWNTQLISQAQGEYSYSLVTRFEQLWNDEKCLDYHLVQADYQNAYAHNKRAQMLMYTPSAGKSSCYDISGEDGLDEYVAESLSSVYGQKSALVTLNPNAMQRDFIENMRQLQAVGAKRALLISATGTGKTYASAFAVKDFAPRRLLFIVHREQIAKQALKSYRKVIGAGVSMGLLSGTNKDTEAEYIFSTMQTMAKENIYTQFSPDAFDYIVIDEVHRAGAESYQRIINYFKPRMYLGMTATPDRSDGYDIYKLFDYNIAYEIRLQQALEEDMLCPFHYFGITDIQLADNPEVEDDNLANFARLTSDERVLHIIKEAGFYGFSGKRVKGLIFCSRNEEAEELSRKFNEQGLRTINLSGSNSQAQREEAIDRLVSDERADYLDYIFTVDIFNEGVDVPEINQVIMLRPTQSPIVFIQQLGRGLRQYADKEYVVILDFIGNYLGNNFMIPMALAGDRSYNKDNIRRCLLEGSRIIPGASTIHFDEIAKKRIFQSIDATNISDLRRIKESYQNLKHKLGRIPKLLDFDRYGEMDVICIFQNKSLGSYHAFLKKYDKRDYKVKFNDKEEMFLKFISMKWAEGKRPHELELLDILLTEPMDIFPRLKERLQDKWQIGFKSNTVTNLVNIMTANFITGSGAKSVSDCIFIEQLADEYVIADGFAKCLANEVFKQAVAELVKFGLHRYQLNYSNPYKDSGFQLYQKYEYEDVCRILNWDQNVVPLNIGGYKYDDTTKTFPVFINYDKGDDVQDSLNYHDRFINNSQLISLSKNKRTLQSDDVTRFQNAKALGIDVDLFVRKNKNDNIAKSFYYLGRMTMERGEAVKMQGTGDDAVEMFWNLDVSVREDIYDYITSENA</sequence>
<dbReference type="Pfam" id="PF26350">
    <property type="entry name" value="DUF8090"/>
    <property type="match status" value="1"/>
</dbReference>
<dbReference type="SUPFAM" id="SSF52540">
    <property type="entry name" value="P-loop containing nucleoside triphosphate hydrolases"/>
    <property type="match status" value="1"/>
</dbReference>
<dbReference type="PROSITE" id="PS51194">
    <property type="entry name" value="HELICASE_CTER"/>
    <property type="match status" value="1"/>
</dbReference>
<dbReference type="Pfam" id="PF11907">
    <property type="entry name" value="DUF3427"/>
    <property type="match status" value="1"/>
</dbReference>
<evidence type="ECO:0000259" key="1">
    <source>
        <dbReference type="PROSITE" id="PS51192"/>
    </source>
</evidence>
<protein>
    <submittedName>
        <fullName evidence="3">Superfamily II DNA or RNA helicase</fullName>
    </submittedName>
</protein>
<dbReference type="GO" id="GO:0005524">
    <property type="term" value="F:ATP binding"/>
    <property type="evidence" value="ECO:0007669"/>
    <property type="project" value="InterPro"/>
</dbReference>
<evidence type="ECO:0000313" key="4">
    <source>
        <dbReference type="Proteomes" id="UP000184263"/>
    </source>
</evidence>
<keyword evidence="3" id="KW-0067">ATP-binding</keyword>
<dbReference type="SMART" id="SM00487">
    <property type="entry name" value="DEXDc"/>
    <property type="match status" value="1"/>
</dbReference>
<dbReference type="PANTHER" id="PTHR47396">
    <property type="entry name" value="TYPE I RESTRICTION ENZYME ECOKI R PROTEIN"/>
    <property type="match status" value="1"/>
</dbReference>
<dbReference type="OrthoDB" id="9802848at2"/>
<proteinExistence type="predicted"/>
<keyword evidence="3" id="KW-0347">Helicase</keyword>
<dbReference type="InterPro" id="IPR021835">
    <property type="entry name" value="DUF3427"/>
</dbReference>
<dbReference type="InterPro" id="IPR014001">
    <property type="entry name" value="Helicase_ATP-bd"/>
</dbReference>
<dbReference type="GO" id="GO:0003677">
    <property type="term" value="F:DNA binding"/>
    <property type="evidence" value="ECO:0007669"/>
    <property type="project" value="InterPro"/>
</dbReference>
<dbReference type="InterPro" id="IPR027417">
    <property type="entry name" value="P-loop_NTPase"/>
</dbReference>
<dbReference type="InterPro" id="IPR050742">
    <property type="entry name" value="Helicase_Restrict-Modif_Enz"/>
</dbReference>
<name>A0A1M6VS65_SELRU</name>
<reference evidence="3 4" key="1">
    <citation type="submission" date="2016-11" db="EMBL/GenBank/DDBJ databases">
        <authorList>
            <person name="Jaros S."/>
            <person name="Januszkiewicz K."/>
            <person name="Wedrychowicz H."/>
        </authorList>
    </citation>
    <scope>NUCLEOTIDE SEQUENCE [LARGE SCALE GENOMIC DNA]</scope>
    <source>
        <strain evidence="3 4">HD4</strain>
    </source>
</reference>
<dbReference type="AlphaFoldDB" id="A0A1M6VS65"/>
<feature type="domain" description="Helicase C-terminal" evidence="2">
    <location>
        <begin position="461"/>
        <end position="619"/>
    </location>
</feature>
<dbReference type="EMBL" id="FRBC01000020">
    <property type="protein sequence ID" value="SHK84352.1"/>
    <property type="molecule type" value="Genomic_DNA"/>
</dbReference>
<dbReference type="Gene3D" id="3.30.870.10">
    <property type="entry name" value="Endonuclease Chain A"/>
    <property type="match status" value="1"/>
</dbReference>
<dbReference type="InterPro" id="IPR058403">
    <property type="entry name" value="DUF8090"/>
</dbReference>
<dbReference type="Gene3D" id="3.40.50.300">
    <property type="entry name" value="P-loop containing nucleotide triphosphate hydrolases"/>
    <property type="match status" value="2"/>
</dbReference>
<evidence type="ECO:0000313" key="3">
    <source>
        <dbReference type="EMBL" id="SHK84352.1"/>
    </source>
</evidence>
<dbReference type="CDD" id="cd18032">
    <property type="entry name" value="DEXHc_RE_I_III_res"/>
    <property type="match status" value="1"/>
</dbReference>
<dbReference type="Pfam" id="PF13091">
    <property type="entry name" value="PLDc_2"/>
    <property type="match status" value="1"/>
</dbReference>
<dbReference type="CDD" id="cd18799">
    <property type="entry name" value="SF2_C_EcoAI-like"/>
    <property type="match status" value="1"/>
</dbReference>
<dbReference type="PANTHER" id="PTHR47396:SF1">
    <property type="entry name" value="ATP-DEPENDENT HELICASE IRC3-RELATED"/>
    <property type="match status" value="1"/>
</dbReference>
<dbReference type="SMART" id="SM00490">
    <property type="entry name" value="HELICc"/>
    <property type="match status" value="1"/>
</dbReference>
<dbReference type="Pfam" id="PF00271">
    <property type="entry name" value="Helicase_C"/>
    <property type="match status" value="1"/>
</dbReference>
<dbReference type="Pfam" id="PF04851">
    <property type="entry name" value="ResIII"/>
    <property type="match status" value="1"/>
</dbReference>
<dbReference type="InterPro" id="IPR001650">
    <property type="entry name" value="Helicase_C-like"/>
</dbReference>
<evidence type="ECO:0000259" key="2">
    <source>
        <dbReference type="PROSITE" id="PS51194"/>
    </source>
</evidence>
<dbReference type="InterPro" id="IPR025202">
    <property type="entry name" value="PLD-like_dom"/>
</dbReference>
<keyword evidence="3" id="KW-0547">Nucleotide-binding</keyword>
<dbReference type="InterPro" id="IPR006935">
    <property type="entry name" value="Helicase/UvrB_N"/>
</dbReference>
<dbReference type="GO" id="GO:0004386">
    <property type="term" value="F:helicase activity"/>
    <property type="evidence" value="ECO:0007669"/>
    <property type="project" value="UniProtKB-KW"/>
</dbReference>
<accession>A0A1M6VS65</accession>
<dbReference type="GO" id="GO:0016787">
    <property type="term" value="F:hydrolase activity"/>
    <property type="evidence" value="ECO:0007669"/>
    <property type="project" value="InterPro"/>
</dbReference>
<dbReference type="GO" id="GO:0005829">
    <property type="term" value="C:cytosol"/>
    <property type="evidence" value="ECO:0007669"/>
    <property type="project" value="TreeGrafter"/>
</dbReference>